<evidence type="ECO:0000313" key="1">
    <source>
        <dbReference type="EMBL" id="GMH17037.1"/>
    </source>
</evidence>
<dbReference type="InterPro" id="IPR036397">
    <property type="entry name" value="RNaseH_sf"/>
</dbReference>
<keyword evidence="2" id="KW-1185">Reference proteome</keyword>
<evidence type="ECO:0000313" key="2">
    <source>
        <dbReference type="Proteomes" id="UP001279734"/>
    </source>
</evidence>
<dbReference type="PANTHER" id="PTHR35046">
    <property type="entry name" value="ZINC KNUCKLE (CCHC-TYPE) FAMILY PROTEIN"/>
    <property type="match status" value="1"/>
</dbReference>
<reference evidence="1" key="1">
    <citation type="submission" date="2023-05" db="EMBL/GenBank/DDBJ databases">
        <title>Nepenthes gracilis genome sequencing.</title>
        <authorList>
            <person name="Fukushima K."/>
        </authorList>
    </citation>
    <scope>NUCLEOTIDE SEQUENCE</scope>
    <source>
        <strain evidence="1">SING2019-196</strain>
    </source>
</reference>
<protein>
    <recommendedName>
        <fullName evidence="3">Integrase catalytic domain-containing protein</fullName>
    </recommendedName>
</protein>
<evidence type="ECO:0008006" key="3">
    <source>
        <dbReference type="Google" id="ProtNLM"/>
    </source>
</evidence>
<dbReference type="SUPFAM" id="SSF53098">
    <property type="entry name" value="Ribonuclease H-like"/>
    <property type="match status" value="1"/>
</dbReference>
<accession>A0AAD3XTJ2</accession>
<dbReference type="Gene3D" id="3.30.420.10">
    <property type="entry name" value="Ribonuclease H-like superfamily/Ribonuclease H"/>
    <property type="match status" value="1"/>
</dbReference>
<gene>
    <name evidence="1" type="ORF">Nepgr_018878</name>
</gene>
<dbReference type="AlphaFoldDB" id="A0AAD3XTJ2"/>
<proteinExistence type="predicted"/>
<dbReference type="PANTHER" id="PTHR35046:SF26">
    <property type="entry name" value="RNA-DIRECTED DNA POLYMERASE"/>
    <property type="match status" value="1"/>
</dbReference>
<dbReference type="GO" id="GO:0003676">
    <property type="term" value="F:nucleic acid binding"/>
    <property type="evidence" value="ECO:0007669"/>
    <property type="project" value="InterPro"/>
</dbReference>
<dbReference type="Proteomes" id="UP001279734">
    <property type="component" value="Unassembled WGS sequence"/>
</dbReference>
<name>A0AAD3XTJ2_NEPGR</name>
<dbReference type="EMBL" id="BSYO01000017">
    <property type="protein sequence ID" value="GMH17037.1"/>
    <property type="molecule type" value="Genomic_DNA"/>
</dbReference>
<comment type="caution">
    <text evidence="1">The sequence shown here is derived from an EMBL/GenBank/DDBJ whole genome shotgun (WGS) entry which is preliminary data.</text>
</comment>
<organism evidence="1 2">
    <name type="scientific">Nepenthes gracilis</name>
    <name type="common">Slender pitcher plant</name>
    <dbReference type="NCBI Taxonomy" id="150966"/>
    <lineage>
        <taxon>Eukaryota</taxon>
        <taxon>Viridiplantae</taxon>
        <taxon>Streptophyta</taxon>
        <taxon>Embryophyta</taxon>
        <taxon>Tracheophyta</taxon>
        <taxon>Spermatophyta</taxon>
        <taxon>Magnoliopsida</taxon>
        <taxon>eudicotyledons</taxon>
        <taxon>Gunneridae</taxon>
        <taxon>Pentapetalae</taxon>
        <taxon>Caryophyllales</taxon>
        <taxon>Nepenthaceae</taxon>
        <taxon>Nepenthes</taxon>
    </lineage>
</organism>
<dbReference type="InterPro" id="IPR012337">
    <property type="entry name" value="RNaseH-like_sf"/>
</dbReference>
<sequence>MRKKIMDFVGKYLVCQQLKAERKKPFGSLQPLLIPNWKWEDISIDFVLGLPMIPRNHDAIWVIIGQLTKSTYFLAIRMTYPRDRFARMYIEEIVRLHGVLMAIISNQDLRFISKFWKRLYHELGMNLKFSTAYHPQTDEYLSESFRF</sequence>